<evidence type="ECO:0000256" key="7">
    <source>
        <dbReference type="SAM" id="Phobius"/>
    </source>
</evidence>
<protein>
    <submittedName>
        <fullName evidence="8">Uncharacterized protein</fullName>
    </submittedName>
</protein>
<name>A0AAN7VIY0_9COLE</name>
<dbReference type="InterPro" id="IPR039297">
    <property type="entry name" value="COX7a"/>
</dbReference>
<dbReference type="GO" id="GO:0097250">
    <property type="term" value="P:mitochondrial respirasome assembly"/>
    <property type="evidence" value="ECO:0007669"/>
    <property type="project" value="TreeGrafter"/>
</dbReference>
<feature type="transmembrane region" description="Helical" evidence="7">
    <location>
        <begin position="60"/>
        <end position="81"/>
    </location>
</feature>
<dbReference type="SUPFAM" id="SSF81419">
    <property type="entry name" value="Mitochondrial cytochrome c oxidase subunit VIIa"/>
    <property type="match status" value="1"/>
</dbReference>
<dbReference type="InterPro" id="IPR036539">
    <property type="entry name" value="Cyt_c_oxidase_su7a_sf"/>
</dbReference>
<dbReference type="Pfam" id="PF02238">
    <property type="entry name" value="COX7a"/>
    <property type="match status" value="1"/>
</dbReference>
<keyword evidence="3" id="KW-0999">Mitochondrion inner membrane</keyword>
<evidence type="ECO:0000313" key="9">
    <source>
        <dbReference type="Proteomes" id="UP001329430"/>
    </source>
</evidence>
<dbReference type="PANTHER" id="PTHR10510">
    <property type="entry name" value="CYTOCHROME C OXIDASE POLYPEPTIDE 7A"/>
    <property type="match status" value="1"/>
</dbReference>
<organism evidence="8 9">
    <name type="scientific">Pyrocoelia pectoralis</name>
    <dbReference type="NCBI Taxonomy" id="417401"/>
    <lineage>
        <taxon>Eukaryota</taxon>
        <taxon>Metazoa</taxon>
        <taxon>Ecdysozoa</taxon>
        <taxon>Arthropoda</taxon>
        <taxon>Hexapoda</taxon>
        <taxon>Insecta</taxon>
        <taxon>Pterygota</taxon>
        <taxon>Neoptera</taxon>
        <taxon>Endopterygota</taxon>
        <taxon>Coleoptera</taxon>
        <taxon>Polyphaga</taxon>
        <taxon>Elateriformia</taxon>
        <taxon>Elateroidea</taxon>
        <taxon>Lampyridae</taxon>
        <taxon>Lampyrinae</taxon>
        <taxon>Pyrocoelia</taxon>
    </lineage>
</organism>
<proteinExistence type="inferred from homology"/>
<dbReference type="GO" id="GO:0005743">
    <property type="term" value="C:mitochondrial inner membrane"/>
    <property type="evidence" value="ECO:0007669"/>
    <property type="project" value="UniProtKB-SubCell"/>
</dbReference>
<evidence type="ECO:0000256" key="6">
    <source>
        <dbReference type="ARBA" id="ARBA00023136"/>
    </source>
</evidence>
<dbReference type="GO" id="GO:0002082">
    <property type="term" value="P:regulation of oxidative phosphorylation"/>
    <property type="evidence" value="ECO:0007669"/>
    <property type="project" value="TreeGrafter"/>
</dbReference>
<evidence type="ECO:0000256" key="4">
    <source>
        <dbReference type="ARBA" id="ARBA00022946"/>
    </source>
</evidence>
<keyword evidence="5" id="KW-0496">Mitochondrion</keyword>
<gene>
    <name evidence="8" type="ORF">RI129_002436</name>
</gene>
<keyword evidence="9" id="KW-1185">Reference proteome</keyword>
<evidence type="ECO:0000256" key="2">
    <source>
        <dbReference type="ARBA" id="ARBA00009331"/>
    </source>
</evidence>
<dbReference type="Proteomes" id="UP001329430">
    <property type="component" value="Chromosome 2"/>
</dbReference>
<comment type="similarity">
    <text evidence="2">Belongs to the cytochrome c oxidase VIIa family.</text>
</comment>
<dbReference type="Gene3D" id="4.10.91.10">
    <property type="entry name" value="Cytochrome c oxidase, subunit VIIa"/>
    <property type="match status" value="1"/>
</dbReference>
<dbReference type="AlphaFoldDB" id="A0AAN7VIY0"/>
<comment type="subcellular location">
    <subcellularLocation>
        <location evidence="1">Mitochondrion inner membrane</location>
    </subcellularLocation>
</comment>
<evidence type="ECO:0000313" key="8">
    <source>
        <dbReference type="EMBL" id="KAK5647544.1"/>
    </source>
</evidence>
<evidence type="ECO:0000256" key="1">
    <source>
        <dbReference type="ARBA" id="ARBA00004273"/>
    </source>
</evidence>
<keyword evidence="7" id="KW-1133">Transmembrane helix</keyword>
<dbReference type="EMBL" id="JAVRBK010000002">
    <property type="protein sequence ID" value="KAK5647544.1"/>
    <property type="molecule type" value="Genomic_DNA"/>
</dbReference>
<dbReference type="InterPro" id="IPR003177">
    <property type="entry name" value="Cytc_oxidase_su7a_met"/>
</dbReference>
<keyword evidence="4" id="KW-0809">Transit peptide</keyword>
<comment type="caution">
    <text evidence="8">The sequence shown here is derived from an EMBL/GenBank/DDBJ whole genome shotgun (WGS) entry which is preliminary data.</text>
</comment>
<accession>A0AAN7VIY0</accession>
<keyword evidence="7" id="KW-0812">Transmembrane</keyword>
<dbReference type="GO" id="GO:0006123">
    <property type="term" value="P:mitochondrial electron transport, cytochrome c to oxygen"/>
    <property type="evidence" value="ECO:0007669"/>
    <property type="project" value="InterPro"/>
</dbReference>
<reference evidence="8 9" key="1">
    <citation type="journal article" date="2024" name="Insects">
        <title>An Improved Chromosome-Level Genome Assembly of the Firefly Pyrocoelia pectoralis.</title>
        <authorList>
            <person name="Fu X."/>
            <person name="Meyer-Rochow V.B."/>
            <person name="Ballantyne L."/>
            <person name="Zhu X."/>
        </authorList>
    </citation>
    <scope>NUCLEOTIDE SEQUENCE [LARGE SCALE GENOMIC DNA]</scope>
    <source>
        <strain evidence="8">XCY_ONT2</strain>
    </source>
</reference>
<evidence type="ECO:0000256" key="5">
    <source>
        <dbReference type="ARBA" id="ARBA00023128"/>
    </source>
</evidence>
<evidence type="ECO:0000256" key="3">
    <source>
        <dbReference type="ARBA" id="ARBA00022792"/>
    </source>
</evidence>
<sequence length="86" mass="9685">MNSARKVLPLVRSCTRQLAQDTQVKEVPSKYFAKLKEAQKRFQVDDGVPIYLKAGFRDRLLFRTTAALTLIGTALSAQVLYTLAVR</sequence>
<dbReference type="FunFam" id="4.10.91.10:FF:000001">
    <property type="entry name" value="Cytochrome c oxidase subunit 7A1, mitochondrial"/>
    <property type="match status" value="1"/>
</dbReference>
<dbReference type="GO" id="GO:0045277">
    <property type="term" value="C:respiratory chain complex IV"/>
    <property type="evidence" value="ECO:0007669"/>
    <property type="project" value="InterPro"/>
</dbReference>
<keyword evidence="6 7" id="KW-0472">Membrane</keyword>
<dbReference type="PANTHER" id="PTHR10510:SF11">
    <property type="entry name" value="CYTOCHROME C OXIDASE SUBUNIT 7A, MITOCHONDRIAL"/>
    <property type="match status" value="1"/>
</dbReference>